<protein>
    <recommendedName>
        <fullName evidence="1">Putative regulatory protein FmdB zinc ribbon domain-containing protein</fullName>
    </recommendedName>
</protein>
<comment type="caution">
    <text evidence="2">The sequence shown here is derived from an EMBL/GenBank/DDBJ whole genome shotgun (WGS) entry which is preliminary data.</text>
</comment>
<dbReference type="SMART" id="SM00834">
    <property type="entry name" value="CxxC_CXXC_SSSS"/>
    <property type="match status" value="1"/>
</dbReference>
<dbReference type="Pfam" id="PF09723">
    <property type="entry name" value="Zn_ribbon_8"/>
    <property type="match status" value="1"/>
</dbReference>
<dbReference type="EMBL" id="BARS01003478">
    <property type="protein sequence ID" value="GAF83365.1"/>
    <property type="molecule type" value="Genomic_DNA"/>
</dbReference>
<name>X0U4F4_9ZZZZ</name>
<sequence>MPIYTYICKDCSEEFDLLVGVVSGKTELKCKKCGSSHIEKTFAPFGVNVSSRSNNLSSSGPSCPTGTCPL</sequence>
<accession>X0U4F4</accession>
<dbReference type="AlphaFoldDB" id="X0U4F4"/>
<organism evidence="2">
    <name type="scientific">marine sediment metagenome</name>
    <dbReference type="NCBI Taxonomy" id="412755"/>
    <lineage>
        <taxon>unclassified sequences</taxon>
        <taxon>metagenomes</taxon>
        <taxon>ecological metagenomes</taxon>
    </lineage>
</organism>
<proteinExistence type="predicted"/>
<reference evidence="2" key="1">
    <citation type="journal article" date="2014" name="Front. Microbiol.">
        <title>High frequency of phylogenetically diverse reductive dehalogenase-homologous genes in deep subseafloor sedimentary metagenomes.</title>
        <authorList>
            <person name="Kawai M."/>
            <person name="Futagami T."/>
            <person name="Toyoda A."/>
            <person name="Takaki Y."/>
            <person name="Nishi S."/>
            <person name="Hori S."/>
            <person name="Arai W."/>
            <person name="Tsubouchi T."/>
            <person name="Morono Y."/>
            <person name="Uchiyama I."/>
            <person name="Ito T."/>
            <person name="Fujiyama A."/>
            <person name="Inagaki F."/>
            <person name="Takami H."/>
        </authorList>
    </citation>
    <scope>NUCLEOTIDE SEQUENCE</scope>
    <source>
        <strain evidence="2">Expedition CK06-06</strain>
    </source>
</reference>
<gene>
    <name evidence="2" type="ORF">S01H1_06753</name>
</gene>
<evidence type="ECO:0000259" key="1">
    <source>
        <dbReference type="SMART" id="SM00834"/>
    </source>
</evidence>
<evidence type="ECO:0000313" key="2">
    <source>
        <dbReference type="EMBL" id="GAF83365.1"/>
    </source>
</evidence>
<dbReference type="NCBIfam" id="TIGR02605">
    <property type="entry name" value="CxxC_CxxC_SSSS"/>
    <property type="match status" value="1"/>
</dbReference>
<feature type="domain" description="Putative regulatory protein FmdB zinc ribbon" evidence="1">
    <location>
        <begin position="1"/>
        <end position="43"/>
    </location>
</feature>
<dbReference type="InterPro" id="IPR013429">
    <property type="entry name" value="Regulatory_FmdB_Zinc_ribbon"/>
</dbReference>